<gene>
    <name evidence="1" type="ORF">B1B09_03060</name>
</gene>
<organism evidence="1 2">
    <name type="scientific">Cutibacterium acnes</name>
    <name type="common">Propionibacterium acnes</name>
    <dbReference type="NCBI Taxonomy" id="1747"/>
    <lineage>
        <taxon>Bacteria</taxon>
        <taxon>Bacillati</taxon>
        <taxon>Actinomycetota</taxon>
        <taxon>Actinomycetes</taxon>
        <taxon>Propionibacteriales</taxon>
        <taxon>Propionibacteriaceae</taxon>
        <taxon>Cutibacterium</taxon>
    </lineage>
</organism>
<proteinExistence type="predicted"/>
<sequence>MMRSVYLTNESCGLVARQAASHSKVIFASLQVPETEYAKSFTLVALKRVGCRTSCPRPGAEITSRWRVERPRLFTDRGLLVAFILAEMGLRAPLRRGLPNLEYERYGNAWIIVLHRTGAAVTLTEEELPNETRSCDDEKEQDYVFLGS</sequence>
<dbReference type="Proteomes" id="UP000226191">
    <property type="component" value="Unassembled WGS sequence"/>
</dbReference>
<dbReference type="OrthoDB" id="5809921at2"/>
<dbReference type="RefSeq" id="WP_002518959.1">
    <property type="nucleotide sequence ID" value="NZ_AP022844.1"/>
</dbReference>
<dbReference type="AlphaFoldDB" id="A0A2B7JVC2"/>
<evidence type="ECO:0000313" key="1">
    <source>
        <dbReference type="EMBL" id="PGF36605.1"/>
    </source>
</evidence>
<dbReference type="EMBL" id="MVCE01000001">
    <property type="protein sequence ID" value="PGF36605.1"/>
    <property type="molecule type" value="Genomic_DNA"/>
</dbReference>
<name>A0A2B7JVC2_CUTAC</name>
<accession>A0A2B7JVC2</accession>
<comment type="caution">
    <text evidence="1">The sequence shown here is derived from an EMBL/GenBank/DDBJ whole genome shotgun (WGS) entry which is preliminary data.</text>
</comment>
<evidence type="ECO:0000313" key="2">
    <source>
        <dbReference type="Proteomes" id="UP000226191"/>
    </source>
</evidence>
<protein>
    <submittedName>
        <fullName evidence="1">Uncharacterized protein</fullName>
    </submittedName>
</protein>
<dbReference type="GeneID" id="92857112"/>
<reference evidence="1 2" key="1">
    <citation type="submission" date="2017-02" db="EMBL/GenBank/DDBJ databases">
        <title>Prevalence of linear plasmids in Cutibacterium acnes isolates obtained from cancerous prostatic tissue.</title>
        <authorList>
            <person name="Davidsson S."/>
            <person name="Bruggemann H."/>
        </authorList>
    </citation>
    <scope>NUCLEOTIDE SEQUENCE [LARGE SCALE GENOMIC DNA]</scope>
    <source>
        <strain evidence="1 2">11-78</strain>
    </source>
</reference>